<dbReference type="RefSeq" id="WP_110265044.1">
    <property type="nucleotide sequence ID" value="NZ_CAKZQT010000014.1"/>
</dbReference>
<name>A0A318EAH9_9GAMM</name>
<keyword evidence="8" id="KW-1185">Reference proteome</keyword>
<evidence type="ECO:0000313" key="8">
    <source>
        <dbReference type="Proteomes" id="UP000248330"/>
    </source>
</evidence>
<dbReference type="GO" id="GO:0015036">
    <property type="term" value="F:disulfide oxidoreductase activity"/>
    <property type="evidence" value="ECO:0007669"/>
    <property type="project" value="InterPro"/>
</dbReference>
<dbReference type="CDD" id="cd03010">
    <property type="entry name" value="TlpA_like_DsbE"/>
    <property type="match status" value="1"/>
</dbReference>
<dbReference type="InterPro" id="IPR013766">
    <property type="entry name" value="Thioredoxin_domain"/>
</dbReference>
<dbReference type="InterPro" id="IPR004799">
    <property type="entry name" value="Periplasmic_diS_OxRdtase_DsbE"/>
</dbReference>
<organism evidence="7 8">
    <name type="scientific">Sinimarinibacterium flocculans</name>
    <dbReference type="NCBI Taxonomy" id="985250"/>
    <lineage>
        <taxon>Bacteria</taxon>
        <taxon>Pseudomonadati</taxon>
        <taxon>Pseudomonadota</taxon>
        <taxon>Gammaproteobacteria</taxon>
        <taxon>Nevskiales</taxon>
        <taxon>Nevskiaceae</taxon>
        <taxon>Sinimarinibacterium</taxon>
    </lineage>
</organism>
<dbReference type="Gene3D" id="3.40.30.10">
    <property type="entry name" value="Glutaredoxin"/>
    <property type="match status" value="1"/>
</dbReference>
<sequence length="180" mass="20118">MRLRFLLPAAVLVVLIVLFAFGLQHDPREVPSPLIGKPAPDFALRVVGEDTPFSRDDLLGRPLLVNFWASWCLACRVEHPLLMELARQGVEIVGIDYKDTDADGLRWLERHGNPYRHIVADERGSAGLDWGVYGVPETFVLDANGTIVHKHIGPIDEQAWRRTIQPLLTTAPARAATETR</sequence>
<dbReference type="EMBL" id="QICN01000004">
    <property type="protein sequence ID" value="PXV68556.1"/>
    <property type="molecule type" value="Genomic_DNA"/>
</dbReference>
<evidence type="ECO:0000256" key="4">
    <source>
        <dbReference type="ARBA" id="ARBA00023157"/>
    </source>
</evidence>
<evidence type="ECO:0000256" key="2">
    <source>
        <dbReference type="ARBA" id="ARBA00007758"/>
    </source>
</evidence>
<evidence type="ECO:0000256" key="3">
    <source>
        <dbReference type="ARBA" id="ARBA00022748"/>
    </source>
</evidence>
<comment type="caution">
    <text evidence="7">The sequence shown here is derived from an EMBL/GenBank/DDBJ whole genome shotgun (WGS) entry which is preliminary data.</text>
</comment>
<accession>A0A318EAH9</accession>
<dbReference type="OrthoDB" id="9788279at2"/>
<dbReference type="PANTHER" id="PTHR42852:SF6">
    <property type="entry name" value="THIOL:DISULFIDE INTERCHANGE PROTEIN DSBE"/>
    <property type="match status" value="1"/>
</dbReference>
<dbReference type="AlphaFoldDB" id="A0A318EAH9"/>
<dbReference type="InterPro" id="IPR050553">
    <property type="entry name" value="Thioredoxin_ResA/DsbE_sf"/>
</dbReference>
<keyword evidence="5" id="KW-0676">Redox-active center</keyword>
<dbReference type="PROSITE" id="PS00194">
    <property type="entry name" value="THIOREDOXIN_1"/>
    <property type="match status" value="1"/>
</dbReference>
<dbReference type="Pfam" id="PF08534">
    <property type="entry name" value="Redoxin"/>
    <property type="match status" value="1"/>
</dbReference>
<comment type="similarity">
    <text evidence="2">Belongs to the thioredoxin family. DsbE subfamily.</text>
</comment>
<dbReference type="Proteomes" id="UP000248330">
    <property type="component" value="Unassembled WGS sequence"/>
</dbReference>
<dbReference type="InterPro" id="IPR017937">
    <property type="entry name" value="Thioredoxin_CS"/>
</dbReference>
<evidence type="ECO:0000259" key="6">
    <source>
        <dbReference type="PROSITE" id="PS51352"/>
    </source>
</evidence>
<gene>
    <name evidence="7" type="ORF">C8D93_104254</name>
</gene>
<dbReference type="PROSITE" id="PS51352">
    <property type="entry name" value="THIOREDOXIN_2"/>
    <property type="match status" value="1"/>
</dbReference>
<keyword evidence="3" id="KW-0201">Cytochrome c-type biogenesis</keyword>
<feature type="domain" description="Thioredoxin" evidence="6">
    <location>
        <begin position="33"/>
        <end position="169"/>
    </location>
</feature>
<dbReference type="PANTHER" id="PTHR42852">
    <property type="entry name" value="THIOL:DISULFIDE INTERCHANGE PROTEIN DSBE"/>
    <property type="match status" value="1"/>
</dbReference>
<protein>
    <submittedName>
        <fullName evidence="7">Cytochrome c biogenesis protein CcmG/thiol:disulfide interchange protein DsbE</fullName>
    </submittedName>
</protein>
<dbReference type="InterPro" id="IPR036249">
    <property type="entry name" value="Thioredoxin-like_sf"/>
</dbReference>
<evidence type="ECO:0000256" key="5">
    <source>
        <dbReference type="ARBA" id="ARBA00023284"/>
    </source>
</evidence>
<dbReference type="SUPFAM" id="SSF52833">
    <property type="entry name" value="Thioredoxin-like"/>
    <property type="match status" value="1"/>
</dbReference>
<dbReference type="GO" id="GO:0005886">
    <property type="term" value="C:plasma membrane"/>
    <property type="evidence" value="ECO:0007669"/>
    <property type="project" value="UniProtKB-SubCell"/>
</dbReference>
<dbReference type="InterPro" id="IPR013740">
    <property type="entry name" value="Redoxin"/>
</dbReference>
<dbReference type="GO" id="GO:0017004">
    <property type="term" value="P:cytochrome complex assembly"/>
    <property type="evidence" value="ECO:0007669"/>
    <property type="project" value="UniProtKB-KW"/>
</dbReference>
<dbReference type="NCBIfam" id="TIGR00385">
    <property type="entry name" value="dsbE"/>
    <property type="match status" value="1"/>
</dbReference>
<evidence type="ECO:0000313" key="7">
    <source>
        <dbReference type="EMBL" id="PXV68556.1"/>
    </source>
</evidence>
<reference evidence="7 8" key="1">
    <citation type="submission" date="2018-04" db="EMBL/GenBank/DDBJ databases">
        <title>Genomic Encyclopedia of Type Strains, Phase IV (KMG-IV): sequencing the most valuable type-strain genomes for metagenomic binning, comparative biology and taxonomic classification.</title>
        <authorList>
            <person name="Goeker M."/>
        </authorList>
    </citation>
    <scope>NUCLEOTIDE SEQUENCE [LARGE SCALE GENOMIC DNA]</scope>
    <source>
        <strain evidence="7 8">DSM 104150</strain>
    </source>
</reference>
<evidence type="ECO:0000256" key="1">
    <source>
        <dbReference type="ARBA" id="ARBA00004383"/>
    </source>
</evidence>
<comment type="subcellular location">
    <subcellularLocation>
        <location evidence="1">Cell inner membrane</location>
        <topology evidence="1">Single-pass membrane protein</topology>
        <orientation evidence="1">Periplasmic side</orientation>
    </subcellularLocation>
</comment>
<proteinExistence type="inferred from homology"/>
<keyword evidence="4" id="KW-1015">Disulfide bond</keyword>
<dbReference type="GO" id="GO:0030288">
    <property type="term" value="C:outer membrane-bounded periplasmic space"/>
    <property type="evidence" value="ECO:0007669"/>
    <property type="project" value="InterPro"/>
</dbReference>